<dbReference type="InterPro" id="IPR011990">
    <property type="entry name" value="TPR-like_helical_dom_sf"/>
</dbReference>
<proteinExistence type="predicted"/>
<accession>W0E499</accession>
<reference evidence="1 2" key="1">
    <citation type="submission" date="2013-12" db="EMBL/GenBank/DDBJ databases">
        <authorList>
            <consortium name="DOE Joint Genome Institute"/>
            <person name="Bryant D.A."/>
            <person name="Huntemann M."/>
            <person name="Han J."/>
            <person name="Chen A."/>
            <person name="Kyrpides N."/>
            <person name="Mavromatis K."/>
            <person name="Markowitz V."/>
            <person name="Palaniappan K."/>
            <person name="Ivanova N."/>
            <person name="Schaumberg A."/>
            <person name="Pati A."/>
            <person name="Liolios K."/>
            <person name="Nordberg H.P."/>
            <person name="Cantor M.N."/>
            <person name="Hua S.X."/>
            <person name="Woyke T."/>
        </authorList>
    </citation>
    <scope>NUCLEOTIDE SEQUENCE [LARGE SCALE GENOMIC DNA]</scope>
    <source>
        <strain evidence="1 2">984</strain>
    </source>
</reference>
<evidence type="ECO:0000313" key="2">
    <source>
        <dbReference type="Proteomes" id="UP000005275"/>
    </source>
</evidence>
<evidence type="ECO:0008006" key="3">
    <source>
        <dbReference type="Google" id="ProtNLM"/>
    </source>
</evidence>
<dbReference type="AlphaFoldDB" id="W0E499"/>
<keyword evidence="2" id="KW-1185">Reference proteome</keyword>
<evidence type="ECO:0000313" key="1">
    <source>
        <dbReference type="EMBL" id="AHF03906.1"/>
    </source>
</evidence>
<organism evidence="1 2">
    <name type="scientific">Marichromatium purpuratum 984</name>
    <dbReference type="NCBI Taxonomy" id="765910"/>
    <lineage>
        <taxon>Bacteria</taxon>
        <taxon>Pseudomonadati</taxon>
        <taxon>Pseudomonadota</taxon>
        <taxon>Gammaproteobacteria</taxon>
        <taxon>Chromatiales</taxon>
        <taxon>Chromatiaceae</taxon>
        <taxon>Marichromatium</taxon>
    </lineage>
</organism>
<dbReference type="Proteomes" id="UP000005275">
    <property type="component" value="Chromosome"/>
</dbReference>
<name>W0E499_MARPU</name>
<sequence length="370" mass="39861">MGDRYAADGKTDRRSAPRPLLGVRNVSTSGLCSCKNEVSVSSRVFVQNVEVYTRAQLPQDWAMTQNNLGNALQEQGTRTGGEAGQRLLAEAVAAYRAALEVYTRAQLPQQWATTQNNLGTALQEQGTRTGGEAGQRLLAEAVAAYRAALEVFSLEHTAPYWVQTTRNLTATLLHLGDLPGLAAAIEDLLRAEPDNVKLYIVALSIYHEILFDFPAAERVSKVWVERHAYDLSARSKLAEALLTVGRLEEAVAALEGLLSQQSNGETPVEGVLDPDTELALRLLEIIANSGLGAKAALAGARNEAHTLLLGQPDSFAVGWSFQGTRHFVATDPAFEAERDQLLALLDAAGKDRDTLLSALHGIAVEPIADE</sequence>
<dbReference type="EMBL" id="CP007031">
    <property type="protein sequence ID" value="AHF03906.1"/>
    <property type="molecule type" value="Genomic_DNA"/>
</dbReference>
<protein>
    <recommendedName>
        <fullName evidence="3">Tetratricopeptide repeat protein</fullName>
    </recommendedName>
</protein>
<dbReference type="SUPFAM" id="SSF48452">
    <property type="entry name" value="TPR-like"/>
    <property type="match status" value="1"/>
</dbReference>
<dbReference type="STRING" id="765910.MARPU_08525"/>
<gene>
    <name evidence="1" type="ORF">MARPU_08525</name>
</gene>
<dbReference type="KEGG" id="mpur:MARPU_08525"/>
<dbReference type="Gene3D" id="1.25.40.10">
    <property type="entry name" value="Tetratricopeptide repeat domain"/>
    <property type="match status" value="2"/>
</dbReference>
<dbReference type="HOGENOM" id="CLU_747639_0_0_6"/>
<dbReference type="eggNOG" id="COG0457">
    <property type="taxonomic scope" value="Bacteria"/>
</dbReference>